<accession>X1E9N1</accession>
<sequence length="43" mass="5370">REYEFGNWIYGILSFFWGLANRRGYEFYFIGAYDTKPVFYKRK</sequence>
<protein>
    <submittedName>
        <fullName evidence="1">Uncharacterized protein</fullName>
    </submittedName>
</protein>
<feature type="non-terminal residue" evidence="1">
    <location>
        <position position="1"/>
    </location>
</feature>
<name>X1E9N1_9ZZZZ</name>
<comment type="caution">
    <text evidence="1">The sequence shown here is derived from an EMBL/GenBank/DDBJ whole genome shotgun (WGS) entry which is preliminary data.</text>
</comment>
<dbReference type="AlphaFoldDB" id="X1E9N1"/>
<reference evidence="1" key="1">
    <citation type="journal article" date="2014" name="Front. Microbiol.">
        <title>High frequency of phylogenetically diverse reductive dehalogenase-homologous genes in deep subseafloor sedimentary metagenomes.</title>
        <authorList>
            <person name="Kawai M."/>
            <person name="Futagami T."/>
            <person name="Toyoda A."/>
            <person name="Takaki Y."/>
            <person name="Nishi S."/>
            <person name="Hori S."/>
            <person name="Arai W."/>
            <person name="Tsubouchi T."/>
            <person name="Morono Y."/>
            <person name="Uchiyama I."/>
            <person name="Ito T."/>
            <person name="Fujiyama A."/>
            <person name="Inagaki F."/>
            <person name="Takami H."/>
        </authorList>
    </citation>
    <scope>NUCLEOTIDE SEQUENCE</scope>
    <source>
        <strain evidence="1">Expedition CK06-06</strain>
    </source>
</reference>
<dbReference type="EMBL" id="BART01038301">
    <property type="protein sequence ID" value="GAH05368.1"/>
    <property type="molecule type" value="Genomic_DNA"/>
</dbReference>
<gene>
    <name evidence="1" type="ORF">S01H4_63608</name>
</gene>
<organism evidence="1">
    <name type="scientific">marine sediment metagenome</name>
    <dbReference type="NCBI Taxonomy" id="412755"/>
    <lineage>
        <taxon>unclassified sequences</taxon>
        <taxon>metagenomes</taxon>
        <taxon>ecological metagenomes</taxon>
    </lineage>
</organism>
<evidence type="ECO:0000313" key="1">
    <source>
        <dbReference type="EMBL" id="GAH05368.1"/>
    </source>
</evidence>
<proteinExistence type="predicted"/>